<organism evidence="1 2">
    <name type="scientific">Stephania yunnanensis</name>
    <dbReference type="NCBI Taxonomy" id="152371"/>
    <lineage>
        <taxon>Eukaryota</taxon>
        <taxon>Viridiplantae</taxon>
        <taxon>Streptophyta</taxon>
        <taxon>Embryophyta</taxon>
        <taxon>Tracheophyta</taxon>
        <taxon>Spermatophyta</taxon>
        <taxon>Magnoliopsida</taxon>
        <taxon>Ranunculales</taxon>
        <taxon>Menispermaceae</taxon>
        <taxon>Menispermoideae</taxon>
        <taxon>Cissampelideae</taxon>
        <taxon>Stephania</taxon>
    </lineage>
</organism>
<reference evidence="1 2" key="1">
    <citation type="submission" date="2024-01" db="EMBL/GenBank/DDBJ databases">
        <title>Genome assemblies of Stephania.</title>
        <authorList>
            <person name="Yang L."/>
        </authorList>
    </citation>
    <scope>NUCLEOTIDE SEQUENCE [LARGE SCALE GENOMIC DNA]</scope>
    <source>
        <strain evidence="1">YNDBR</strain>
        <tissue evidence="1">Leaf</tissue>
    </source>
</reference>
<dbReference type="EMBL" id="JBBNAF010000001">
    <property type="protein sequence ID" value="KAK9170149.1"/>
    <property type="molecule type" value="Genomic_DNA"/>
</dbReference>
<proteinExistence type="predicted"/>
<evidence type="ECO:0000313" key="1">
    <source>
        <dbReference type="EMBL" id="KAK9170149.1"/>
    </source>
</evidence>
<dbReference type="AlphaFoldDB" id="A0AAP0LL67"/>
<name>A0AAP0LL67_9MAGN</name>
<evidence type="ECO:0000313" key="2">
    <source>
        <dbReference type="Proteomes" id="UP001420932"/>
    </source>
</evidence>
<gene>
    <name evidence="1" type="ORF">Syun_002289</name>
</gene>
<sequence>MTTKEGWTRLEDCGDCFHKINGVRDHRDHSTTGSSAQVHSGTAHSAHVHVVGDKATMFRQFKNETGQVVYQQARQGEDCRLSLSLRRVTASNIDYEEVRGCDSEDLSSHVNHGGTWLFRYAD</sequence>
<dbReference type="Proteomes" id="UP001420932">
    <property type="component" value="Unassembled WGS sequence"/>
</dbReference>
<comment type="caution">
    <text evidence="1">The sequence shown here is derived from an EMBL/GenBank/DDBJ whole genome shotgun (WGS) entry which is preliminary data.</text>
</comment>
<protein>
    <submittedName>
        <fullName evidence="1">Uncharacterized protein</fullName>
    </submittedName>
</protein>
<accession>A0AAP0LL67</accession>
<keyword evidence="2" id="KW-1185">Reference proteome</keyword>